<organism evidence="2 4">
    <name type="scientific">Psophocarpus tetragonolobus</name>
    <name type="common">Winged bean</name>
    <name type="synonym">Dolichos tetragonolobus</name>
    <dbReference type="NCBI Taxonomy" id="3891"/>
    <lineage>
        <taxon>Eukaryota</taxon>
        <taxon>Viridiplantae</taxon>
        <taxon>Streptophyta</taxon>
        <taxon>Embryophyta</taxon>
        <taxon>Tracheophyta</taxon>
        <taxon>Spermatophyta</taxon>
        <taxon>Magnoliopsida</taxon>
        <taxon>eudicotyledons</taxon>
        <taxon>Gunneridae</taxon>
        <taxon>Pentapetalae</taxon>
        <taxon>rosids</taxon>
        <taxon>fabids</taxon>
        <taxon>Fabales</taxon>
        <taxon>Fabaceae</taxon>
        <taxon>Papilionoideae</taxon>
        <taxon>50 kb inversion clade</taxon>
        <taxon>NPAAA clade</taxon>
        <taxon>indigoferoid/millettioid clade</taxon>
        <taxon>Phaseoleae</taxon>
        <taxon>Psophocarpus</taxon>
    </lineage>
</organism>
<gene>
    <name evidence="3" type="ORF">VNO78_36384</name>
    <name evidence="2" type="ORF">VNO78_36744</name>
</gene>
<evidence type="ECO:0000313" key="3">
    <source>
        <dbReference type="EMBL" id="KAK7371570.1"/>
    </source>
</evidence>
<evidence type="ECO:0000313" key="4">
    <source>
        <dbReference type="Proteomes" id="UP001386955"/>
    </source>
</evidence>
<dbReference type="AlphaFoldDB" id="A0AAN9NKD7"/>
<dbReference type="EMBL" id="JAYMYS010000119">
    <property type="protein sequence ID" value="KAK7371228.1"/>
    <property type="molecule type" value="Genomic_DNA"/>
</dbReference>
<sequence length="125" mass="14398">MTRSLTDRFDDESFRFRNREILHYRKEFGYAEHLSLSMPGLSLCLSGLKLQQSRLGLLLLFSCPLGLCSLFNASGGTGKLSMLFSLSFHSYNEKRIHLGYVFFRDPFHESLECALREELRAIPVD</sequence>
<proteinExistence type="predicted"/>
<dbReference type="EMBL" id="JAYMYS010000098">
    <property type="protein sequence ID" value="KAK7371570.1"/>
    <property type="molecule type" value="Genomic_DNA"/>
</dbReference>
<protein>
    <submittedName>
        <fullName evidence="2">Uncharacterized protein</fullName>
    </submittedName>
</protein>
<dbReference type="Proteomes" id="UP001386955">
    <property type="component" value="Unassembled WGS sequence"/>
</dbReference>
<keyword evidence="1" id="KW-0472">Membrane</keyword>
<comment type="caution">
    <text evidence="2">The sequence shown here is derived from an EMBL/GenBank/DDBJ whole genome shotgun (WGS) entry which is preliminary data.</text>
</comment>
<reference evidence="2 4" key="1">
    <citation type="submission" date="2024-01" db="EMBL/GenBank/DDBJ databases">
        <title>The genomes of 5 underutilized Papilionoideae crops provide insights into root nodulation and disease resistanc.</title>
        <authorList>
            <person name="Jiang F."/>
        </authorList>
    </citation>
    <scope>NUCLEOTIDE SEQUENCE [LARGE SCALE GENOMIC DNA]</scope>
    <source>
        <strain evidence="2">DUOXIRENSHENG_FW03</strain>
        <tissue evidence="2">Leaves</tissue>
    </source>
</reference>
<feature type="transmembrane region" description="Helical" evidence="1">
    <location>
        <begin position="55"/>
        <end position="73"/>
    </location>
</feature>
<evidence type="ECO:0000313" key="2">
    <source>
        <dbReference type="EMBL" id="KAK7371228.1"/>
    </source>
</evidence>
<keyword evidence="1" id="KW-1133">Transmembrane helix</keyword>
<keyword evidence="1" id="KW-0812">Transmembrane</keyword>
<accession>A0AAN9NKD7</accession>
<name>A0AAN9NKD7_PSOTE</name>
<evidence type="ECO:0000256" key="1">
    <source>
        <dbReference type="SAM" id="Phobius"/>
    </source>
</evidence>
<keyword evidence="4" id="KW-1185">Reference proteome</keyword>